<feature type="domain" description="MmeI-like helicase spacer" evidence="7">
    <location>
        <begin position="169"/>
        <end position="244"/>
    </location>
</feature>
<evidence type="ECO:0000256" key="2">
    <source>
        <dbReference type="ARBA" id="ARBA00022603"/>
    </source>
</evidence>
<comment type="caution">
    <text evidence="11">The sequence shown here is derived from an EMBL/GenBank/DDBJ whole genome shotgun (WGS) entry which is preliminary data.</text>
</comment>
<dbReference type="InterPro" id="IPR046819">
    <property type="entry name" value="MmeI_hel"/>
</dbReference>
<dbReference type="Proteomes" id="UP000599179">
    <property type="component" value="Unassembled WGS sequence"/>
</dbReference>
<dbReference type="PANTHER" id="PTHR33841">
    <property type="entry name" value="DNA METHYLTRANSFERASE YEEA-RELATED"/>
    <property type="match status" value="1"/>
</dbReference>
<feature type="domain" description="MmeI-like N-terminal" evidence="6">
    <location>
        <begin position="2"/>
        <end position="157"/>
    </location>
</feature>
<evidence type="ECO:0000256" key="3">
    <source>
        <dbReference type="ARBA" id="ARBA00022679"/>
    </source>
</evidence>
<dbReference type="GO" id="GO:0008168">
    <property type="term" value="F:methyltransferase activity"/>
    <property type="evidence" value="ECO:0007669"/>
    <property type="project" value="UniProtKB-KW"/>
</dbReference>
<dbReference type="RefSeq" id="WP_188457530.1">
    <property type="nucleotide sequence ID" value="NZ_BMGM01000002.1"/>
</dbReference>
<comment type="catalytic activity">
    <reaction evidence="4">
        <text>a 2'-deoxyadenosine in DNA + S-adenosyl-L-methionine = an N(6)-methyl-2'-deoxyadenosine in DNA + S-adenosyl-L-homocysteine + H(+)</text>
        <dbReference type="Rhea" id="RHEA:15197"/>
        <dbReference type="Rhea" id="RHEA-COMP:12418"/>
        <dbReference type="Rhea" id="RHEA-COMP:12419"/>
        <dbReference type="ChEBI" id="CHEBI:15378"/>
        <dbReference type="ChEBI" id="CHEBI:57856"/>
        <dbReference type="ChEBI" id="CHEBI:59789"/>
        <dbReference type="ChEBI" id="CHEBI:90615"/>
        <dbReference type="ChEBI" id="CHEBI:90616"/>
        <dbReference type="EC" id="2.1.1.72"/>
    </reaction>
</comment>
<accession>A0ABQ1SFV7</accession>
<feature type="coiled-coil region" evidence="5">
    <location>
        <begin position="312"/>
        <end position="339"/>
    </location>
</feature>
<dbReference type="EMBL" id="BMGM01000002">
    <property type="protein sequence ID" value="GGE27445.1"/>
    <property type="molecule type" value="Genomic_DNA"/>
</dbReference>
<gene>
    <name evidence="11" type="primary">yeeA</name>
    <name evidence="11" type="ORF">GCM10010832_05180</name>
</gene>
<feature type="domain" description="MmeI-like target recognition" evidence="8">
    <location>
        <begin position="599"/>
        <end position="801"/>
    </location>
</feature>
<dbReference type="InterPro" id="IPR050953">
    <property type="entry name" value="N4_N6_ade-DNA_methylase"/>
</dbReference>
<dbReference type="InterPro" id="IPR046820">
    <property type="entry name" value="MmeI_TRD"/>
</dbReference>
<dbReference type="GO" id="GO:0032259">
    <property type="term" value="P:methylation"/>
    <property type="evidence" value="ECO:0007669"/>
    <property type="project" value="UniProtKB-KW"/>
</dbReference>
<organism evidence="11 12">
    <name type="scientific">Psychroflexus planctonicus</name>
    <dbReference type="NCBI Taxonomy" id="1526575"/>
    <lineage>
        <taxon>Bacteria</taxon>
        <taxon>Pseudomonadati</taxon>
        <taxon>Bacteroidota</taxon>
        <taxon>Flavobacteriia</taxon>
        <taxon>Flavobacteriales</taxon>
        <taxon>Flavobacteriaceae</taxon>
        <taxon>Psychroflexus</taxon>
    </lineage>
</organism>
<dbReference type="InterPro" id="IPR046817">
    <property type="entry name" value="MmeI_N"/>
</dbReference>
<dbReference type="InterPro" id="IPR046818">
    <property type="entry name" value="MmeI_C"/>
</dbReference>
<dbReference type="Pfam" id="PF20467">
    <property type="entry name" value="MmeI_C"/>
    <property type="match status" value="1"/>
</dbReference>
<proteinExistence type="predicted"/>
<feature type="domain" description="MmeI-like DNA-methyltransferase" evidence="10">
    <location>
        <begin position="319"/>
        <end position="581"/>
    </location>
</feature>
<dbReference type="Pfam" id="PF20465">
    <property type="entry name" value="MmeI_hel"/>
    <property type="match status" value="1"/>
</dbReference>
<name>A0ABQ1SFV7_9FLAO</name>
<dbReference type="InterPro" id="IPR046816">
    <property type="entry name" value="MmeI_Mtase"/>
</dbReference>
<evidence type="ECO:0000259" key="7">
    <source>
        <dbReference type="Pfam" id="PF20465"/>
    </source>
</evidence>
<keyword evidence="5" id="KW-0175">Coiled coil</keyword>
<evidence type="ECO:0000313" key="12">
    <source>
        <dbReference type="Proteomes" id="UP000599179"/>
    </source>
</evidence>
<evidence type="ECO:0000259" key="8">
    <source>
        <dbReference type="Pfam" id="PF20466"/>
    </source>
</evidence>
<evidence type="ECO:0000259" key="6">
    <source>
        <dbReference type="Pfam" id="PF20464"/>
    </source>
</evidence>
<dbReference type="PANTHER" id="PTHR33841:SF1">
    <property type="entry name" value="DNA METHYLTRANSFERASE A"/>
    <property type="match status" value="1"/>
</dbReference>
<evidence type="ECO:0000313" key="11">
    <source>
        <dbReference type="EMBL" id="GGE27445.1"/>
    </source>
</evidence>
<evidence type="ECO:0000256" key="5">
    <source>
        <dbReference type="SAM" id="Coils"/>
    </source>
</evidence>
<evidence type="ECO:0000256" key="1">
    <source>
        <dbReference type="ARBA" id="ARBA00011900"/>
    </source>
</evidence>
<evidence type="ECO:0000259" key="9">
    <source>
        <dbReference type="Pfam" id="PF20467"/>
    </source>
</evidence>
<sequence length="903" mass="104599">MTSTEIHDKVQELVNNFNTERFIYDLLRAYGISKTSITRLQKGDFNLAKNKDEILYKKKLFFKEVESDNLMALVDDYSKDENLKHNPRFIIITNYKEIAAKDTRTNKNLQVSIKDLPKNHTFFLPWAGQEVYTASNENEADRKASYRMAKLYDILIEENPEILENGVRELNLFFSRLLFCFFAEDTDIFPIEGMFTNTLMQHTQKDGSDVHLYLDKLFKALNTKDNSKQASYISQFPYVNGGLFQDVISIPKFNKEARNILEESGELDWSHINPDIFGSMIQAVVNPDQRGNLGMHYTSVPNIMKVIKPLFLDDLYEELEKAKGNSKKLRKLLDRISKLKIFDPACGSGNFLIIAYKELRKLEIEIWQALLETEPQQSFIYSNIQLTQFYGIEIDDFAHEIAKLSLWLAEHQMNKYFENQLELGKSNPILPLKASGNITHANATRVDWEDVCPKHKDDEIYLLGNPPYLGRSLRDTKQQEDMDFVFQGKKNYKDLDYITCWFIKGSNFLKDSNSKLAFVSTNSICQGTQVSLLWPHLLEKKLAIFFAHQSFKWNNNAKGNAGVSVVIIGLSNSFNGSKVLYSDIGYKYVQNISPYLTDSKDLVITNRYSPLSNIPEICLGNAPKDGGALIISDTEFEEYKNNNQILKYIKKYIGANEFIKGNYRYCLWLTDDDIKEAGEINEIAMRLDSCKKMRLNSKKKQTQKLASIPHKFGEIRYKKSSSVIIPSVSSERRNYIPIGFLDKNWIVSNSAFVIYDAEPWLFGIISSNMHMVWVKAVAGRLESRLRYSSQLCYNTFPFPEISKVKKANIEENVYAVLEEREKHPEKTMAELYDPDKMPKGLRQAHKDLDEAVERCYRLQPFQNDTERLEYLFKEYEKMIAKDTLFQPARRGGKQKKTRKKKVK</sequence>
<reference evidence="12" key="1">
    <citation type="journal article" date="2019" name="Int. J. Syst. Evol. Microbiol.">
        <title>The Global Catalogue of Microorganisms (GCM) 10K type strain sequencing project: providing services to taxonomists for standard genome sequencing and annotation.</title>
        <authorList>
            <consortium name="The Broad Institute Genomics Platform"/>
            <consortium name="The Broad Institute Genome Sequencing Center for Infectious Disease"/>
            <person name="Wu L."/>
            <person name="Ma J."/>
        </authorList>
    </citation>
    <scope>NUCLEOTIDE SEQUENCE [LARGE SCALE GENOMIC DNA]</scope>
    <source>
        <strain evidence="12">CGMCC 1.12931</strain>
    </source>
</reference>
<dbReference type="SUPFAM" id="SSF53335">
    <property type="entry name" value="S-adenosyl-L-methionine-dependent methyltransferases"/>
    <property type="match status" value="1"/>
</dbReference>
<dbReference type="EC" id="2.1.1.72" evidence="1"/>
<dbReference type="Pfam" id="PF20464">
    <property type="entry name" value="MmeI_N"/>
    <property type="match status" value="1"/>
</dbReference>
<dbReference type="Pfam" id="PF20466">
    <property type="entry name" value="MmeI_TRD"/>
    <property type="match status" value="1"/>
</dbReference>
<protein>
    <recommendedName>
        <fullName evidence="1">site-specific DNA-methyltransferase (adenine-specific)</fullName>
        <ecNumber evidence="1">2.1.1.72</ecNumber>
    </recommendedName>
</protein>
<keyword evidence="12" id="KW-1185">Reference proteome</keyword>
<keyword evidence="2 11" id="KW-0489">Methyltransferase</keyword>
<dbReference type="InterPro" id="IPR029063">
    <property type="entry name" value="SAM-dependent_MTases_sf"/>
</dbReference>
<feature type="domain" description="MmeI-like C-terminal" evidence="9">
    <location>
        <begin position="804"/>
        <end position="879"/>
    </location>
</feature>
<evidence type="ECO:0000256" key="4">
    <source>
        <dbReference type="ARBA" id="ARBA00047942"/>
    </source>
</evidence>
<evidence type="ECO:0000259" key="10">
    <source>
        <dbReference type="Pfam" id="PF20473"/>
    </source>
</evidence>
<dbReference type="Gene3D" id="3.40.50.150">
    <property type="entry name" value="Vaccinia Virus protein VP39"/>
    <property type="match status" value="1"/>
</dbReference>
<dbReference type="Pfam" id="PF20473">
    <property type="entry name" value="MmeI_Mtase"/>
    <property type="match status" value="1"/>
</dbReference>
<keyword evidence="3" id="KW-0808">Transferase</keyword>